<dbReference type="PANTHER" id="PTHR39418:SF1">
    <property type="entry name" value="DEHYDROGENASE"/>
    <property type="match status" value="1"/>
</dbReference>
<dbReference type="Gene3D" id="3.30.1330.130">
    <property type="match status" value="1"/>
</dbReference>
<proteinExistence type="predicted"/>
<dbReference type="PANTHER" id="PTHR39418">
    <property type="entry name" value="DEHYDROGENASE-RELATED"/>
    <property type="match status" value="1"/>
</dbReference>
<gene>
    <name evidence="2" type="ORF">ASZ90_008836</name>
</gene>
<dbReference type="EMBL" id="LNQE01001063">
    <property type="protein sequence ID" value="KUG21418.1"/>
    <property type="molecule type" value="Genomic_DNA"/>
</dbReference>
<protein>
    <recommendedName>
        <fullName evidence="1">Formylmethanofuran dehydrogenase subunit E domain-containing protein</fullName>
    </recommendedName>
</protein>
<organism evidence="2">
    <name type="scientific">hydrocarbon metagenome</name>
    <dbReference type="NCBI Taxonomy" id="938273"/>
    <lineage>
        <taxon>unclassified sequences</taxon>
        <taxon>metagenomes</taxon>
        <taxon>ecological metagenomes</taxon>
    </lineage>
</organism>
<dbReference type="InterPro" id="IPR053194">
    <property type="entry name" value="tRNA_methyltr_O"/>
</dbReference>
<evidence type="ECO:0000313" key="2">
    <source>
        <dbReference type="EMBL" id="KUG21418.1"/>
    </source>
</evidence>
<feature type="domain" description="Formylmethanofuran dehydrogenase subunit E" evidence="1">
    <location>
        <begin position="7"/>
        <end position="123"/>
    </location>
</feature>
<dbReference type="SUPFAM" id="SSF143555">
    <property type="entry name" value="FwdE-like"/>
    <property type="match status" value="1"/>
</dbReference>
<dbReference type="InterPro" id="IPR003814">
    <property type="entry name" value="FmdEsu_dom"/>
</dbReference>
<name>A0A0W8FKI9_9ZZZZ</name>
<sequence>MEDLAAFHGHLGPYIVLGYRIGRYIRSTFCGDPFRLTATVHCSGSPPDSCIVDGVQIGSGCTLGKGNIRVVAGDRLCCEFSADGRRILVTPRPFAAPERGDDYDLMIEELAEQLYTMPDGTLFDAEEV</sequence>
<accession>A0A0W8FKI9</accession>
<comment type="caution">
    <text evidence="2">The sequence shown here is derived from an EMBL/GenBank/DDBJ whole genome shotgun (WGS) entry which is preliminary data.</text>
</comment>
<dbReference type="AlphaFoldDB" id="A0A0W8FKI9"/>
<reference evidence="2" key="1">
    <citation type="journal article" date="2015" name="Proc. Natl. Acad. Sci. U.S.A.">
        <title>Networks of energetic and metabolic interactions define dynamics in microbial communities.</title>
        <authorList>
            <person name="Embree M."/>
            <person name="Liu J.K."/>
            <person name="Al-Bassam M.M."/>
            <person name="Zengler K."/>
        </authorList>
    </citation>
    <scope>NUCLEOTIDE SEQUENCE</scope>
</reference>
<dbReference type="Pfam" id="PF02663">
    <property type="entry name" value="FmdE"/>
    <property type="match status" value="1"/>
</dbReference>
<evidence type="ECO:0000259" key="1">
    <source>
        <dbReference type="Pfam" id="PF02663"/>
    </source>
</evidence>